<keyword evidence="2" id="KW-0805">Transcription regulation</keyword>
<dbReference type="Gene3D" id="3.40.190.10">
    <property type="entry name" value="Periplasmic binding protein-like II"/>
    <property type="match status" value="2"/>
</dbReference>
<accession>A0ABX0L3A8</accession>
<evidence type="ECO:0000256" key="4">
    <source>
        <dbReference type="ARBA" id="ARBA00023163"/>
    </source>
</evidence>
<keyword evidence="7" id="KW-1185">Reference proteome</keyword>
<evidence type="ECO:0000259" key="5">
    <source>
        <dbReference type="PROSITE" id="PS50931"/>
    </source>
</evidence>
<dbReference type="InterPro" id="IPR036390">
    <property type="entry name" value="WH_DNA-bd_sf"/>
</dbReference>
<dbReference type="PANTHER" id="PTHR30537:SF26">
    <property type="entry name" value="GLYCINE CLEAVAGE SYSTEM TRANSCRIPTIONAL ACTIVATOR"/>
    <property type="match status" value="1"/>
</dbReference>
<dbReference type="CDD" id="cd08432">
    <property type="entry name" value="PBP2_GcdR_TrpI_HvrB_AmpR_like"/>
    <property type="match status" value="1"/>
</dbReference>
<evidence type="ECO:0000256" key="1">
    <source>
        <dbReference type="ARBA" id="ARBA00009437"/>
    </source>
</evidence>
<protein>
    <submittedName>
        <fullName evidence="6">LysR family transcriptional regulator</fullName>
    </submittedName>
</protein>
<dbReference type="PANTHER" id="PTHR30537">
    <property type="entry name" value="HTH-TYPE TRANSCRIPTIONAL REGULATOR"/>
    <property type="match status" value="1"/>
</dbReference>
<comment type="caution">
    <text evidence="6">The sequence shown here is derived from an EMBL/GenBank/DDBJ whole genome shotgun (WGS) entry which is preliminary data.</text>
</comment>
<evidence type="ECO:0000256" key="3">
    <source>
        <dbReference type="ARBA" id="ARBA00023125"/>
    </source>
</evidence>
<dbReference type="InterPro" id="IPR058163">
    <property type="entry name" value="LysR-type_TF_proteobact-type"/>
</dbReference>
<name>A0ABX0L3A8_9NEIS</name>
<dbReference type="RefSeq" id="WP_166452367.1">
    <property type="nucleotide sequence ID" value="NZ_JAAOMA010000018.1"/>
</dbReference>
<keyword evidence="4" id="KW-0804">Transcription</keyword>
<gene>
    <name evidence="6" type="ORF">HA052_14000</name>
</gene>
<organism evidence="6 7">
    <name type="scientific">Chromobacterium fluminis</name>
    <dbReference type="NCBI Taxonomy" id="3044269"/>
    <lineage>
        <taxon>Bacteria</taxon>
        <taxon>Pseudomonadati</taxon>
        <taxon>Pseudomonadota</taxon>
        <taxon>Betaproteobacteria</taxon>
        <taxon>Neisseriales</taxon>
        <taxon>Chromobacteriaceae</taxon>
        <taxon>Chromobacterium</taxon>
    </lineage>
</organism>
<evidence type="ECO:0000313" key="7">
    <source>
        <dbReference type="Proteomes" id="UP001515641"/>
    </source>
</evidence>
<dbReference type="InterPro" id="IPR000847">
    <property type="entry name" value="LysR_HTH_N"/>
</dbReference>
<sequence length="297" mass="32761">MKPLPPLYTLIAFEAVARLSSFTQAAGELNLSQGAVSRQLQLLEDYLGCKLLQRGTRKVELTPAGEQYLSEVRSALEQLAGATASLTHWQQDKQVTVACSTALASLWLMPNLSAFRQTQPDLSIRILANDNIQELQAFEFDLGVYYFRQPPKDADAVALFDEHMYAVCSPGYLPAGPAQPAALLDETLITMDGGQRDWFNWPQWFAAQNIAWRPAARQLSVTNHHLAVQAALAGQGVALAWGHLIDSYLASGALVMASDAKVTMSGAFYLLLPERRRPKQATRLFADWLASLAVMRR</sequence>
<proteinExistence type="inferred from homology"/>
<dbReference type="InterPro" id="IPR036388">
    <property type="entry name" value="WH-like_DNA-bd_sf"/>
</dbReference>
<evidence type="ECO:0000313" key="6">
    <source>
        <dbReference type="EMBL" id="NHR06309.1"/>
    </source>
</evidence>
<feature type="domain" description="HTH lysR-type" evidence="5">
    <location>
        <begin position="5"/>
        <end position="62"/>
    </location>
</feature>
<dbReference type="InterPro" id="IPR005119">
    <property type="entry name" value="LysR_subst-bd"/>
</dbReference>
<dbReference type="PROSITE" id="PS50931">
    <property type="entry name" value="HTH_LYSR"/>
    <property type="match status" value="1"/>
</dbReference>
<dbReference type="Pfam" id="PF03466">
    <property type="entry name" value="LysR_substrate"/>
    <property type="match status" value="1"/>
</dbReference>
<dbReference type="Gene3D" id="1.10.10.10">
    <property type="entry name" value="Winged helix-like DNA-binding domain superfamily/Winged helix DNA-binding domain"/>
    <property type="match status" value="1"/>
</dbReference>
<evidence type="ECO:0000256" key="2">
    <source>
        <dbReference type="ARBA" id="ARBA00023015"/>
    </source>
</evidence>
<dbReference type="PRINTS" id="PR00039">
    <property type="entry name" value="HTHLYSR"/>
</dbReference>
<reference evidence="6 7" key="1">
    <citation type="submission" date="2020-03" db="EMBL/GenBank/DDBJ databases">
        <title>Draft genome sequence of environmentally isolated cultures.</title>
        <authorList>
            <person name="Wilson H.S."/>
            <person name="De Leon M.E."/>
        </authorList>
    </citation>
    <scope>NUCLEOTIDE SEQUENCE [LARGE SCALE GENOMIC DNA]</scope>
    <source>
        <strain evidence="6 7">HSC-31F16</strain>
    </source>
</reference>
<dbReference type="SUPFAM" id="SSF53850">
    <property type="entry name" value="Periplasmic binding protein-like II"/>
    <property type="match status" value="1"/>
</dbReference>
<comment type="similarity">
    <text evidence="1">Belongs to the LysR transcriptional regulatory family.</text>
</comment>
<dbReference type="EMBL" id="JAAOMA010000018">
    <property type="protein sequence ID" value="NHR06309.1"/>
    <property type="molecule type" value="Genomic_DNA"/>
</dbReference>
<dbReference type="SUPFAM" id="SSF46785">
    <property type="entry name" value="Winged helix' DNA-binding domain"/>
    <property type="match status" value="1"/>
</dbReference>
<dbReference type="Proteomes" id="UP001515641">
    <property type="component" value="Unassembled WGS sequence"/>
</dbReference>
<dbReference type="Pfam" id="PF00126">
    <property type="entry name" value="HTH_1"/>
    <property type="match status" value="1"/>
</dbReference>
<keyword evidence="3" id="KW-0238">DNA-binding</keyword>